<dbReference type="GO" id="GO:0003677">
    <property type="term" value="F:DNA binding"/>
    <property type="evidence" value="ECO:0007669"/>
    <property type="project" value="UniProtKB-KW"/>
</dbReference>
<keyword evidence="1" id="KW-0238">DNA-binding</keyword>
<gene>
    <name evidence="3" type="ORF">BMI79_04020</name>
</gene>
<accession>A0A1S8CNG3</accession>
<dbReference type="SUPFAM" id="SSF46894">
    <property type="entry name" value="C-terminal effector domain of the bipartite response regulators"/>
    <property type="match status" value="1"/>
</dbReference>
<sequence>MKNAVLLCECSFTRTALETLLKPDARVFSTADIERCRLHLAHSRDGEVDLIILSLSNDKIDALVRLANLIRCYHPSCQVLMDPGSASTPLLHFYLNCLNNHVGLIHFTQSVSALERFIGKVVRSEKVLSTREIISRELLSLRERSVLQGLIKELKAEDIAKTLSLNVKTISHYKRAGLSKLGARNIQALLIPEV</sequence>
<dbReference type="PROSITE" id="PS50043">
    <property type="entry name" value="HTH_LUXR_2"/>
    <property type="match status" value="1"/>
</dbReference>
<organism evidence="3 4">
    <name type="scientific">Serratia oryzae</name>
    <dbReference type="NCBI Taxonomy" id="2034155"/>
    <lineage>
        <taxon>Bacteria</taxon>
        <taxon>Pseudomonadati</taxon>
        <taxon>Pseudomonadota</taxon>
        <taxon>Gammaproteobacteria</taxon>
        <taxon>Enterobacterales</taxon>
        <taxon>Yersiniaceae</taxon>
        <taxon>Serratia</taxon>
    </lineage>
</organism>
<feature type="domain" description="HTH luxR-type" evidence="2">
    <location>
        <begin position="132"/>
        <end position="194"/>
    </location>
</feature>
<evidence type="ECO:0000256" key="1">
    <source>
        <dbReference type="ARBA" id="ARBA00023125"/>
    </source>
</evidence>
<evidence type="ECO:0000313" key="3">
    <source>
        <dbReference type="EMBL" id="OMQ25493.1"/>
    </source>
</evidence>
<dbReference type="AlphaFoldDB" id="A0A1S8CNG3"/>
<evidence type="ECO:0000259" key="2">
    <source>
        <dbReference type="PROSITE" id="PS50043"/>
    </source>
</evidence>
<dbReference type="InterPro" id="IPR000792">
    <property type="entry name" value="Tscrpt_reg_LuxR_C"/>
</dbReference>
<dbReference type="EMBL" id="MOXD01000002">
    <property type="protein sequence ID" value="OMQ25493.1"/>
    <property type="molecule type" value="Genomic_DNA"/>
</dbReference>
<proteinExistence type="predicted"/>
<reference evidence="3 4" key="1">
    <citation type="submission" date="2016-11" db="EMBL/GenBank/DDBJ databases">
        <title>Rahnella oryzae sp. nov., isolated from rice root.</title>
        <authorList>
            <person name="Zhang X.-X."/>
            <person name="Zhang J."/>
        </authorList>
    </citation>
    <scope>NUCLEOTIDE SEQUENCE [LARGE SCALE GENOMIC DNA]</scope>
    <source>
        <strain evidence="3 4">J11-6</strain>
    </source>
</reference>
<dbReference type="SMART" id="SM00421">
    <property type="entry name" value="HTH_LUXR"/>
    <property type="match status" value="1"/>
</dbReference>
<dbReference type="GO" id="GO:0006355">
    <property type="term" value="P:regulation of DNA-templated transcription"/>
    <property type="evidence" value="ECO:0007669"/>
    <property type="project" value="InterPro"/>
</dbReference>
<dbReference type="Proteomes" id="UP000216021">
    <property type="component" value="Unassembled WGS sequence"/>
</dbReference>
<protein>
    <recommendedName>
        <fullName evidence="2">HTH luxR-type domain-containing protein</fullName>
    </recommendedName>
</protein>
<evidence type="ECO:0000313" key="4">
    <source>
        <dbReference type="Proteomes" id="UP000216021"/>
    </source>
</evidence>
<dbReference type="Gene3D" id="3.40.50.2300">
    <property type="match status" value="1"/>
</dbReference>
<dbReference type="Pfam" id="PF00196">
    <property type="entry name" value="GerE"/>
    <property type="match status" value="1"/>
</dbReference>
<dbReference type="STRING" id="2034155.BMI79_04020"/>
<dbReference type="InterPro" id="IPR016032">
    <property type="entry name" value="Sig_transdc_resp-reg_C-effctor"/>
</dbReference>
<name>A0A1S8CNG3_9GAMM</name>
<comment type="caution">
    <text evidence="3">The sequence shown here is derived from an EMBL/GenBank/DDBJ whole genome shotgun (WGS) entry which is preliminary data.</text>
</comment>
<keyword evidence="4" id="KW-1185">Reference proteome</keyword>